<dbReference type="Proteomes" id="UP000179807">
    <property type="component" value="Unassembled WGS sequence"/>
</dbReference>
<protein>
    <recommendedName>
        <fullName evidence="4">Tubby C-terminal domain-containing protein</fullName>
    </recommendedName>
</protein>
<evidence type="ECO:0000256" key="1">
    <source>
        <dbReference type="SAM" id="MobiDB-lite"/>
    </source>
</evidence>
<feature type="compositionally biased region" description="Basic and acidic residues" evidence="1">
    <location>
        <begin position="12"/>
        <end position="26"/>
    </location>
</feature>
<gene>
    <name evidence="2" type="ORF">TRFO_40417</name>
</gene>
<comment type="caution">
    <text evidence="2">The sequence shown here is derived from an EMBL/GenBank/DDBJ whole genome shotgun (WGS) entry which is preliminary data.</text>
</comment>
<name>A0A1J4J0V4_9EUKA</name>
<organism evidence="2 3">
    <name type="scientific">Tritrichomonas foetus</name>
    <dbReference type="NCBI Taxonomy" id="1144522"/>
    <lineage>
        <taxon>Eukaryota</taxon>
        <taxon>Metamonada</taxon>
        <taxon>Parabasalia</taxon>
        <taxon>Tritrichomonadida</taxon>
        <taxon>Tritrichomonadidae</taxon>
        <taxon>Tritrichomonas</taxon>
    </lineage>
</organism>
<evidence type="ECO:0000313" key="3">
    <source>
        <dbReference type="Proteomes" id="UP000179807"/>
    </source>
</evidence>
<sequence length="274" mass="31136">MSLFNISFDTDSDSKSDSKRNNDAIKKIPNQTPKPKTEENKSVSNSDQNMSKKSPRTPTRTVRYVTKEDEILSTPKKPVPLAPDGLITIKIVREKRTKIGGTRLYFTGYQNSDHLYLAKAKKQNSKLIPITDSNKIHLRNKERSLAMLEMDNENSDFLLYENGPVKHHLMVVKFNAPKLEFDGMRKMHITFIGHTDLPSPVVSLPLTSVAPYEGRYMMYSIKNAVLVDDSTKTPIITIRKTKSKQLEIDTHFDIPKLWLFGLGIASFLGKKPTK</sequence>
<dbReference type="SUPFAM" id="SSF54518">
    <property type="entry name" value="Tubby C-terminal domain-like"/>
    <property type="match status" value="1"/>
</dbReference>
<dbReference type="InterPro" id="IPR025659">
    <property type="entry name" value="Tubby-like_C"/>
</dbReference>
<dbReference type="VEuPathDB" id="TrichDB:TRFO_40417"/>
<evidence type="ECO:0008006" key="4">
    <source>
        <dbReference type="Google" id="ProtNLM"/>
    </source>
</evidence>
<feature type="region of interest" description="Disordered" evidence="1">
    <location>
        <begin position="1"/>
        <end position="61"/>
    </location>
</feature>
<evidence type="ECO:0000313" key="2">
    <source>
        <dbReference type="EMBL" id="OHS93262.1"/>
    </source>
</evidence>
<dbReference type="EMBL" id="MLAK01001416">
    <property type="protein sequence ID" value="OHS93262.1"/>
    <property type="molecule type" value="Genomic_DNA"/>
</dbReference>
<dbReference type="GeneID" id="94847894"/>
<dbReference type="AlphaFoldDB" id="A0A1J4J0V4"/>
<proteinExistence type="predicted"/>
<reference evidence="2" key="1">
    <citation type="submission" date="2016-10" db="EMBL/GenBank/DDBJ databases">
        <authorList>
            <person name="Benchimol M."/>
            <person name="Almeida L.G."/>
            <person name="Vasconcelos A.T."/>
            <person name="Perreira-Neves A."/>
            <person name="Rosa I.A."/>
            <person name="Tasca T."/>
            <person name="Bogo M.R."/>
            <person name="de Souza W."/>
        </authorList>
    </citation>
    <scope>NUCLEOTIDE SEQUENCE [LARGE SCALE GENOMIC DNA]</scope>
    <source>
        <strain evidence="2">K</strain>
    </source>
</reference>
<dbReference type="RefSeq" id="XP_068346399.1">
    <property type="nucleotide sequence ID" value="XM_068513190.1"/>
</dbReference>
<accession>A0A1J4J0V4</accession>
<keyword evidence="3" id="KW-1185">Reference proteome</keyword>
<feature type="compositionally biased region" description="Polar residues" evidence="1">
    <location>
        <begin position="42"/>
        <end position="52"/>
    </location>
</feature>